<gene>
    <name evidence="1" type="ORF">AWU65_02455</name>
</gene>
<dbReference type="EMBL" id="LWMH01000001">
    <property type="protein sequence ID" value="KZS48970.1"/>
    <property type="molecule type" value="Genomic_DNA"/>
</dbReference>
<proteinExistence type="predicted"/>
<dbReference type="AlphaFoldDB" id="A0A163MDS0"/>
<sequence>MPISCCYTVFTKEERFEYKNIWRGLELRRISITEIEKGYQHLFPGDSETLRLLNEWIGLERRCCPFLTFTVITNNEDKTIKLQLTGNEEVKAFLRNEIDENINVLTT</sequence>
<comment type="caution">
    <text evidence="1">The sequence shown here is derived from an EMBL/GenBank/DDBJ whole genome shotgun (WGS) entry which is preliminary data.</text>
</comment>
<keyword evidence="2" id="KW-1185">Reference proteome</keyword>
<evidence type="ECO:0000313" key="2">
    <source>
        <dbReference type="Proteomes" id="UP000076796"/>
    </source>
</evidence>
<reference evidence="1" key="1">
    <citation type="journal article" date="2016" name="Genome Announc.">
        <title>Draft genomes of two strains of Paenibacillus glucanolyticus with capability to degrade lignocellulose.</title>
        <authorList>
            <person name="Mathews S.L."/>
            <person name="Pawlak J."/>
            <person name="Grunden A.M."/>
        </authorList>
    </citation>
    <scope>NUCLEOTIDE SEQUENCE [LARGE SCALE GENOMIC DNA]</scope>
    <source>
        <strain evidence="1">SLM1</strain>
    </source>
</reference>
<name>A0A163MDS0_9BACL</name>
<accession>A0A163MDS0</accession>
<dbReference type="OrthoDB" id="164217at2"/>
<protein>
    <submittedName>
        <fullName evidence="1">Uncharacterized protein</fullName>
    </submittedName>
</protein>
<organism evidence="1 2">
    <name type="scientific">Paenibacillus glucanolyticus</name>
    <dbReference type="NCBI Taxonomy" id="59843"/>
    <lineage>
        <taxon>Bacteria</taxon>
        <taxon>Bacillati</taxon>
        <taxon>Bacillota</taxon>
        <taxon>Bacilli</taxon>
        <taxon>Bacillales</taxon>
        <taxon>Paenibacillaceae</taxon>
        <taxon>Paenibacillus</taxon>
    </lineage>
</organism>
<evidence type="ECO:0000313" key="1">
    <source>
        <dbReference type="EMBL" id="KZS48970.1"/>
    </source>
</evidence>
<dbReference type="Proteomes" id="UP000076796">
    <property type="component" value="Unassembled WGS sequence"/>
</dbReference>